<accession>A0A8J7WKU9</accession>
<dbReference type="EMBL" id="JAGSXH010000044">
    <property type="protein sequence ID" value="MBS2964186.1"/>
    <property type="molecule type" value="Genomic_DNA"/>
</dbReference>
<dbReference type="AlphaFoldDB" id="A0A8J7WKU9"/>
<protein>
    <submittedName>
        <fullName evidence="1">Uncharacterized protein</fullName>
    </submittedName>
</protein>
<dbReference type="RefSeq" id="WP_211468551.1">
    <property type="nucleotide sequence ID" value="NZ_JAGSXH010000044.1"/>
</dbReference>
<evidence type="ECO:0000313" key="2">
    <source>
        <dbReference type="Proteomes" id="UP000677913"/>
    </source>
</evidence>
<comment type="caution">
    <text evidence="1">The sequence shown here is derived from an EMBL/GenBank/DDBJ whole genome shotgun (WGS) entry which is preliminary data.</text>
</comment>
<keyword evidence="2" id="KW-1185">Reference proteome</keyword>
<dbReference type="Proteomes" id="UP000677913">
    <property type="component" value="Unassembled WGS sequence"/>
</dbReference>
<organism evidence="1 2">
    <name type="scientific">Actinocrinis puniceicyclus</name>
    <dbReference type="NCBI Taxonomy" id="977794"/>
    <lineage>
        <taxon>Bacteria</taxon>
        <taxon>Bacillati</taxon>
        <taxon>Actinomycetota</taxon>
        <taxon>Actinomycetes</taxon>
        <taxon>Catenulisporales</taxon>
        <taxon>Actinospicaceae</taxon>
        <taxon>Actinocrinis</taxon>
    </lineage>
</organism>
<gene>
    <name evidence="1" type="ORF">KGA66_14095</name>
</gene>
<name>A0A8J7WKU9_9ACTN</name>
<sequence>MSGCKSGVISTLSASGSPSGAAGAAPSIQPRSAGLLAVHDPKQVTYSLKITSCHFQSGPRPDPHCTPGSFDPSVTQANIHSTICRSGYTATVRPAVSQTNAAKHTLYADYGVPSSTTSELDHLVSLELGGSNDVANLWPEIGKIPNPKDSVENRLHEAVCTGKVTLAAAQQAIATDWTTAEQRLGVK</sequence>
<proteinExistence type="predicted"/>
<reference evidence="1" key="1">
    <citation type="submission" date="2021-04" db="EMBL/GenBank/DDBJ databases">
        <title>Genome based classification of Actinospica acidithermotolerans sp. nov., an actinobacterium isolated from an Indonesian hot spring.</title>
        <authorList>
            <person name="Kusuma A.B."/>
            <person name="Putra K.E."/>
            <person name="Nafisah S."/>
            <person name="Loh J."/>
            <person name="Nouioui I."/>
            <person name="Goodfellow M."/>
        </authorList>
    </citation>
    <scope>NUCLEOTIDE SEQUENCE</scope>
    <source>
        <strain evidence="1">DSM 45618</strain>
    </source>
</reference>
<evidence type="ECO:0000313" key="1">
    <source>
        <dbReference type="EMBL" id="MBS2964186.1"/>
    </source>
</evidence>